<dbReference type="InterPro" id="IPR018086">
    <property type="entry name" value="NADH_UbQ_OxRdtase_su1_CS"/>
</dbReference>
<sequence>MKESVKSQKQIWSGIPLFPILVMFFISHVAKTNRAPFDLPEAETESVAGYNVEYARDVILDSPLLAEANVPGSQGLILTETRGGSLRIPLFSLLSLSCSYSLSFDVLASTLCRYGLVLDPLPIEVTPLS</sequence>
<reference evidence="8" key="1">
    <citation type="submission" date="2023-03" db="UniProtKB">
        <authorList>
            <consortium name="EnsemblPlants"/>
        </authorList>
    </citation>
    <scope>IDENTIFICATION</scope>
</reference>
<dbReference type="Pfam" id="PF00146">
    <property type="entry name" value="NADHdh"/>
    <property type="match status" value="1"/>
</dbReference>
<organism evidence="8">
    <name type="scientific">Cucumis melo</name>
    <name type="common">Muskmelon</name>
    <dbReference type="NCBI Taxonomy" id="3656"/>
    <lineage>
        <taxon>Eukaryota</taxon>
        <taxon>Viridiplantae</taxon>
        <taxon>Streptophyta</taxon>
        <taxon>Embryophyta</taxon>
        <taxon>Tracheophyta</taxon>
        <taxon>Spermatophyta</taxon>
        <taxon>Magnoliopsida</taxon>
        <taxon>eudicotyledons</taxon>
        <taxon>Gunneridae</taxon>
        <taxon>Pentapetalae</taxon>
        <taxon>rosids</taxon>
        <taxon>fabids</taxon>
        <taxon>Cucurbitales</taxon>
        <taxon>Cucurbitaceae</taxon>
        <taxon>Benincaseae</taxon>
        <taxon>Cucumis</taxon>
    </lineage>
</organism>
<feature type="transmembrane region" description="Helical" evidence="7">
    <location>
        <begin position="12"/>
        <end position="30"/>
    </location>
</feature>
<keyword evidence="5 7" id="KW-0472">Membrane</keyword>
<dbReference type="AlphaFoldDB" id="A0A9I9EBV6"/>
<dbReference type="GO" id="GO:0003954">
    <property type="term" value="F:NADH dehydrogenase activity"/>
    <property type="evidence" value="ECO:0007669"/>
    <property type="project" value="TreeGrafter"/>
</dbReference>
<dbReference type="GO" id="GO:0005886">
    <property type="term" value="C:plasma membrane"/>
    <property type="evidence" value="ECO:0007669"/>
    <property type="project" value="UniProtKB-SubCell"/>
</dbReference>
<evidence type="ECO:0000256" key="5">
    <source>
        <dbReference type="ARBA" id="ARBA00023136"/>
    </source>
</evidence>
<dbReference type="PROSITE" id="PS00668">
    <property type="entry name" value="COMPLEX1_ND1_2"/>
    <property type="match status" value="1"/>
</dbReference>
<evidence type="ECO:0000313" key="8">
    <source>
        <dbReference type="EnsemblPlants" id="MELO3C031425.2.1"/>
    </source>
</evidence>
<dbReference type="PANTHER" id="PTHR11432">
    <property type="entry name" value="NADH DEHYDROGENASE SUBUNIT 1"/>
    <property type="match status" value="1"/>
</dbReference>
<evidence type="ECO:0000256" key="1">
    <source>
        <dbReference type="ARBA" id="ARBA00004141"/>
    </source>
</evidence>
<keyword evidence="4 7" id="KW-1133">Transmembrane helix</keyword>
<keyword evidence="6" id="KW-0520">NAD</keyword>
<proteinExistence type="inferred from homology"/>
<accession>A0A9I9EBV6</accession>
<evidence type="ECO:0000256" key="4">
    <source>
        <dbReference type="ARBA" id="ARBA00022989"/>
    </source>
</evidence>
<evidence type="ECO:0000256" key="2">
    <source>
        <dbReference type="ARBA" id="ARBA00010535"/>
    </source>
</evidence>
<dbReference type="GO" id="GO:0009060">
    <property type="term" value="P:aerobic respiration"/>
    <property type="evidence" value="ECO:0007669"/>
    <property type="project" value="TreeGrafter"/>
</dbReference>
<dbReference type="EnsemblPlants" id="MELO3C031425.2.1">
    <property type="protein sequence ID" value="MELO3C031425.2.1"/>
    <property type="gene ID" value="MELO3C031425.2"/>
</dbReference>
<comment type="subcellular location">
    <subcellularLocation>
        <location evidence="6">Cell membrane</location>
        <topology evidence="6">Multi-pass membrane protein</topology>
    </subcellularLocation>
    <subcellularLocation>
        <location evidence="1">Membrane</location>
        <topology evidence="1">Multi-pass membrane protein</topology>
    </subcellularLocation>
</comment>
<evidence type="ECO:0000256" key="3">
    <source>
        <dbReference type="ARBA" id="ARBA00022692"/>
    </source>
</evidence>
<evidence type="ECO:0000256" key="7">
    <source>
        <dbReference type="SAM" id="Phobius"/>
    </source>
</evidence>
<dbReference type="Gramene" id="MELO3C031425.2.1">
    <property type="protein sequence ID" value="MELO3C031425.2.1"/>
    <property type="gene ID" value="MELO3C031425.2"/>
</dbReference>
<protein>
    <recommendedName>
        <fullName evidence="9">NADH-ubiquinone oxidoreductase chain 1</fullName>
    </recommendedName>
</protein>
<dbReference type="InterPro" id="IPR001694">
    <property type="entry name" value="NADH_UbQ_OxRdtase_su1/FPO"/>
</dbReference>
<dbReference type="PANTHER" id="PTHR11432:SF3">
    <property type="entry name" value="NADH-UBIQUINONE OXIDOREDUCTASE CHAIN 1"/>
    <property type="match status" value="1"/>
</dbReference>
<evidence type="ECO:0000256" key="6">
    <source>
        <dbReference type="RuleBase" id="RU000471"/>
    </source>
</evidence>
<comment type="similarity">
    <text evidence="2 6">Belongs to the complex I subunit 1 family.</text>
</comment>
<keyword evidence="3 6" id="KW-0812">Transmembrane</keyword>
<name>A0A9I9EBV6_CUCME</name>
<evidence type="ECO:0008006" key="9">
    <source>
        <dbReference type="Google" id="ProtNLM"/>
    </source>
</evidence>